<evidence type="ECO:0000256" key="5">
    <source>
        <dbReference type="PROSITE-ProRule" id="PRU00221"/>
    </source>
</evidence>
<evidence type="ECO:0000313" key="9">
    <source>
        <dbReference type="Proteomes" id="UP000682877"/>
    </source>
</evidence>
<evidence type="ECO:0000256" key="2">
    <source>
        <dbReference type="ARBA" id="ARBA00004496"/>
    </source>
</evidence>
<dbReference type="SUPFAM" id="SSF50978">
    <property type="entry name" value="WD40 repeat-like"/>
    <property type="match status" value="1"/>
</dbReference>
<dbReference type="InterPro" id="IPR036322">
    <property type="entry name" value="WD40_repeat_dom_sf"/>
</dbReference>
<dbReference type="Proteomes" id="UP000682877">
    <property type="component" value="Chromosome 7"/>
</dbReference>
<proteinExistence type="predicted"/>
<dbReference type="InterPro" id="IPR015943">
    <property type="entry name" value="WD40/YVTN_repeat-like_dom_sf"/>
</dbReference>
<feature type="domain" description="TOPLESS zinc finger" evidence="7">
    <location>
        <begin position="204"/>
        <end position="237"/>
    </location>
</feature>
<dbReference type="GO" id="GO:0005737">
    <property type="term" value="C:cytoplasm"/>
    <property type="evidence" value="ECO:0007669"/>
    <property type="project" value="UniProtKB-SubCell"/>
</dbReference>
<evidence type="ECO:0000259" key="7">
    <source>
        <dbReference type="Pfam" id="PF21359"/>
    </source>
</evidence>
<dbReference type="AlphaFoldDB" id="A0A8S2B041"/>
<dbReference type="GO" id="GO:0005634">
    <property type="term" value="C:nucleus"/>
    <property type="evidence" value="ECO:0007669"/>
    <property type="project" value="UniProtKB-SubCell"/>
</dbReference>
<evidence type="ECO:0000256" key="4">
    <source>
        <dbReference type="ARBA" id="ARBA00023242"/>
    </source>
</evidence>
<keyword evidence="9" id="KW-1185">Reference proteome</keyword>
<dbReference type="InterPro" id="IPR048419">
    <property type="entry name" value="Topless_Znf"/>
</dbReference>
<accession>A0A8S2B041</accession>
<evidence type="ECO:0000256" key="6">
    <source>
        <dbReference type="SAM" id="MobiDB-lite"/>
    </source>
</evidence>
<sequence>MRRGKVANGLGGIHTTTKSKAEEKFRRRENEHLLIMDEAGRMRRHDETMTLIKNYLEQHGMSSTVQALDIERGKLPNLATFTSLLLGGNFEDAVAYFGQFQKEGSLASCHILYFIWRQLFWELLSMNNRIQAKTVLFIHMFPSSRVDLSLIHDYDKLKISYENNTIPTVDVESERAKVVKYVENQIQRDVALRSMFYPTIMEGQNRLQTLLEQSVNWQHRDCVHSTGFTSLLNDHHCQPPPANNNTDLNASSSRGGFDDGMIHEFGQPTQHSPSFEFTFDSDDANINELFDGLVVPSPFPKEVMKVLNLSHVTGMEFHPQLPLILGEIKLFKLNASNYPNGKEFKIWKFKALSQELKDDFVKKERKTAGALCVAWGSHGNNTNYAVGFCEGLVQTYNYTHDNPTKQHLEIEAHSGPVNDIVFYSSQGELKIVTCGDDKHIKAWNSSDGLVYWKLTHTAPLNSLALHQDGNKVQLFISDVFGSAIKPNIGYEGQLDCYPLLFPSDMNARLELKFSGDGKRLFYCGPGRLVEVDRVSFETRRSYNSVMNPQTKRMDICKNGYIAVGDEHSVKVWQLDNGEDYFTRICINNDRNFPECPMIKFNREGTLLAVVSLSHLRILANNDGKSLLSDVDGGLPHSGRKLNLPSFGGGGYGTGRCKAKDQELSNAEASQIKNGPATELDAAATTLHKVYKSYRTRNEPSRLCSRCGKTLNLSSVSFFEVEKHETADPRCGHELLRLDIGDGKDMEREAYEVIVEDGRLMNKQSMTLINSTEEAKSIFVLSTTRTLYVGIKKKGVFQHSSFLSGAATTAAGRLVASEGILEAIWPYSGHYLPTEDNFKEFISFLEEHNVDLTNVKRCSVSEEYS</sequence>
<name>A0A8S2B041_ARAAE</name>
<protein>
    <recommendedName>
        <fullName evidence="7">TOPLESS zinc finger domain-containing protein</fullName>
    </recommendedName>
</protein>
<keyword evidence="4" id="KW-0539">Nucleus</keyword>
<dbReference type="Gene3D" id="2.130.10.10">
    <property type="entry name" value="YVTN repeat-like/Quinoprotein amine dehydrogenase"/>
    <property type="match status" value="1"/>
</dbReference>
<comment type="subcellular location">
    <subcellularLocation>
        <location evidence="2">Cytoplasm</location>
    </subcellularLocation>
    <subcellularLocation>
        <location evidence="1">Nucleus</location>
    </subcellularLocation>
</comment>
<dbReference type="PROSITE" id="PS50082">
    <property type="entry name" value="WD_REPEATS_2"/>
    <property type="match status" value="1"/>
</dbReference>
<reference evidence="8" key="1">
    <citation type="submission" date="2021-01" db="EMBL/GenBank/DDBJ databases">
        <authorList>
            <person name="Bezrukov I."/>
        </authorList>
    </citation>
    <scope>NUCLEOTIDE SEQUENCE</scope>
</reference>
<evidence type="ECO:0000256" key="1">
    <source>
        <dbReference type="ARBA" id="ARBA00004123"/>
    </source>
</evidence>
<dbReference type="PANTHER" id="PTHR31250">
    <property type="entry name" value="IQ DOMAIN-CONTAINING PROTEIN IQM3"/>
    <property type="match status" value="1"/>
</dbReference>
<gene>
    <name evidence="8" type="ORF">AARE701A_LOCUS17832</name>
</gene>
<keyword evidence="5" id="KW-0853">WD repeat</keyword>
<organism evidence="8 9">
    <name type="scientific">Arabidopsis arenosa</name>
    <name type="common">Sand rock-cress</name>
    <name type="synonym">Cardaminopsis arenosa</name>
    <dbReference type="NCBI Taxonomy" id="38785"/>
    <lineage>
        <taxon>Eukaryota</taxon>
        <taxon>Viridiplantae</taxon>
        <taxon>Streptophyta</taxon>
        <taxon>Embryophyta</taxon>
        <taxon>Tracheophyta</taxon>
        <taxon>Spermatophyta</taxon>
        <taxon>Magnoliopsida</taxon>
        <taxon>eudicotyledons</taxon>
        <taxon>Gunneridae</taxon>
        <taxon>Pentapetalae</taxon>
        <taxon>rosids</taxon>
        <taxon>malvids</taxon>
        <taxon>Brassicales</taxon>
        <taxon>Brassicaceae</taxon>
        <taxon>Camelineae</taxon>
        <taxon>Arabidopsis</taxon>
    </lineage>
</organism>
<dbReference type="Pfam" id="PF00400">
    <property type="entry name" value="WD40"/>
    <property type="match status" value="1"/>
</dbReference>
<feature type="repeat" description="WD" evidence="5">
    <location>
        <begin position="410"/>
        <end position="444"/>
    </location>
</feature>
<dbReference type="Pfam" id="PF21359">
    <property type="entry name" value="zf_topless"/>
    <property type="match status" value="1"/>
</dbReference>
<keyword evidence="3" id="KW-0963">Cytoplasm</keyword>
<dbReference type="InterPro" id="IPR044159">
    <property type="entry name" value="IQM"/>
</dbReference>
<dbReference type="SMART" id="SM00320">
    <property type="entry name" value="WD40"/>
    <property type="match status" value="2"/>
</dbReference>
<feature type="region of interest" description="Disordered" evidence="6">
    <location>
        <begin position="1"/>
        <end position="21"/>
    </location>
</feature>
<dbReference type="PANTHER" id="PTHR31250:SF57">
    <property type="entry name" value="IQ DOMAIN-CONTAINING PROTEIN IQM1"/>
    <property type="match status" value="1"/>
</dbReference>
<evidence type="ECO:0000313" key="8">
    <source>
        <dbReference type="EMBL" id="CAE6162695.1"/>
    </source>
</evidence>
<dbReference type="EMBL" id="LR999457">
    <property type="protein sequence ID" value="CAE6162695.1"/>
    <property type="molecule type" value="Genomic_DNA"/>
</dbReference>
<dbReference type="InterPro" id="IPR001680">
    <property type="entry name" value="WD40_rpt"/>
</dbReference>
<evidence type="ECO:0000256" key="3">
    <source>
        <dbReference type="ARBA" id="ARBA00022490"/>
    </source>
</evidence>